<keyword evidence="1" id="KW-0812">Transmembrane</keyword>
<protein>
    <submittedName>
        <fullName evidence="2">Uncharacterized protein</fullName>
    </submittedName>
</protein>
<gene>
    <name evidence="2" type="ORF">D1345_10825</name>
</gene>
<sequence>MKMFPDPECTDIQLDIPMMSSTNTMTIPVCKYLPPIRNAMTWFWYGVAALTIMGIFLGTKPEEDK</sequence>
<keyword evidence="1" id="KW-1133">Transmembrane helix</keyword>
<dbReference type="AlphaFoldDB" id="A0AAD0RRZ7"/>
<evidence type="ECO:0000313" key="3">
    <source>
        <dbReference type="Proteomes" id="UP000259465"/>
    </source>
</evidence>
<dbReference type="Proteomes" id="UP000259465">
    <property type="component" value="Chromosome"/>
</dbReference>
<evidence type="ECO:0000313" key="2">
    <source>
        <dbReference type="EMBL" id="AXT46654.1"/>
    </source>
</evidence>
<dbReference type="EMBL" id="CP031968">
    <property type="protein sequence ID" value="AXT46654.1"/>
    <property type="molecule type" value="Genomic_DNA"/>
</dbReference>
<accession>A0AAD0RRZ7</accession>
<keyword evidence="1" id="KW-0472">Membrane</keyword>
<reference evidence="2 3" key="1">
    <citation type="submission" date="2018-08" db="EMBL/GenBank/DDBJ databases">
        <title>Complete genome sequence of JP2-74.</title>
        <authorList>
            <person name="Wu L."/>
        </authorList>
    </citation>
    <scope>NUCLEOTIDE SEQUENCE [LARGE SCALE GENOMIC DNA]</scope>
    <source>
        <strain evidence="2 3">JP2-74</strain>
    </source>
</reference>
<feature type="transmembrane region" description="Helical" evidence="1">
    <location>
        <begin position="42"/>
        <end position="59"/>
    </location>
</feature>
<proteinExistence type="predicted"/>
<organism evidence="2 3">
    <name type="scientific">Chromobacterium rhizoryzae</name>
    <dbReference type="NCBI Taxonomy" id="1778675"/>
    <lineage>
        <taxon>Bacteria</taxon>
        <taxon>Pseudomonadati</taxon>
        <taxon>Pseudomonadota</taxon>
        <taxon>Betaproteobacteria</taxon>
        <taxon>Neisseriales</taxon>
        <taxon>Chromobacteriaceae</taxon>
        <taxon>Chromobacterium</taxon>
    </lineage>
</organism>
<dbReference type="KEGG" id="crz:D1345_10825"/>
<name>A0AAD0RRZ7_9NEIS</name>
<keyword evidence="3" id="KW-1185">Reference proteome</keyword>
<evidence type="ECO:0000256" key="1">
    <source>
        <dbReference type="SAM" id="Phobius"/>
    </source>
</evidence>